<name>A0A1T5HTV0_9BACT</name>
<dbReference type="Gene3D" id="3.40.1190.20">
    <property type="match status" value="1"/>
</dbReference>
<evidence type="ECO:0000259" key="4">
    <source>
        <dbReference type="Pfam" id="PF00294"/>
    </source>
</evidence>
<dbReference type="STRING" id="889453.SAMN03080601_03259"/>
<dbReference type="Pfam" id="PF00294">
    <property type="entry name" value="PfkB"/>
    <property type="match status" value="1"/>
</dbReference>
<dbReference type="PANTHER" id="PTHR43320">
    <property type="entry name" value="SUGAR KINASE"/>
    <property type="match status" value="1"/>
</dbReference>
<evidence type="ECO:0000313" key="6">
    <source>
        <dbReference type="Proteomes" id="UP000191055"/>
    </source>
</evidence>
<proteinExistence type="inferred from homology"/>
<organism evidence="5 6">
    <name type="scientific">Alkalitalea saponilacus</name>
    <dbReference type="NCBI Taxonomy" id="889453"/>
    <lineage>
        <taxon>Bacteria</taxon>
        <taxon>Pseudomonadati</taxon>
        <taxon>Bacteroidota</taxon>
        <taxon>Bacteroidia</taxon>
        <taxon>Marinilabiliales</taxon>
        <taxon>Marinilabiliaceae</taxon>
        <taxon>Alkalitalea</taxon>
    </lineage>
</organism>
<dbReference type="InterPro" id="IPR052700">
    <property type="entry name" value="Carb_kinase_PfkB-like"/>
</dbReference>
<dbReference type="GO" id="GO:0016301">
    <property type="term" value="F:kinase activity"/>
    <property type="evidence" value="ECO:0007669"/>
    <property type="project" value="UniProtKB-KW"/>
</dbReference>
<feature type="domain" description="Carbohydrate kinase PfkB" evidence="4">
    <location>
        <begin position="69"/>
        <end position="322"/>
    </location>
</feature>
<comment type="similarity">
    <text evidence="1">Belongs to the carbohydrate kinase PfkB family.</text>
</comment>
<dbReference type="InterPro" id="IPR011611">
    <property type="entry name" value="PfkB_dom"/>
</dbReference>
<dbReference type="InterPro" id="IPR002173">
    <property type="entry name" value="Carboh/pur_kinase_PfkB_CS"/>
</dbReference>
<dbReference type="AlphaFoldDB" id="A0A1T5HTV0"/>
<keyword evidence="2" id="KW-0808">Transferase</keyword>
<dbReference type="CDD" id="cd01168">
    <property type="entry name" value="adenosine_kinase"/>
    <property type="match status" value="1"/>
</dbReference>
<evidence type="ECO:0000313" key="5">
    <source>
        <dbReference type="EMBL" id="SKC23971.1"/>
    </source>
</evidence>
<dbReference type="PROSITE" id="PS00584">
    <property type="entry name" value="PFKB_KINASES_2"/>
    <property type="match status" value="1"/>
</dbReference>
<protein>
    <submittedName>
        <fullName evidence="5">Sugar or nucleoside kinase, ribokinase family</fullName>
    </submittedName>
</protein>
<dbReference type="EMBL" id="FUYV01000025">
    <property type="protein sequence ID" value="SKC23971.1"/>
    <property type="molecule type" value="Genomic_DNA"/>
</dbReference>
<dbReference type="InterPro" id="IPR029056">
    <property type="entry name" value="Ribokinase-like"/>
</dbReference>
<dbReference type="PANTHER" id="PTHR43320:SF3">
    <property type="entry name" value="CARBOHYDRATE KINASE PFKB DOMAIN-CONTAINING PROTEIN"/>
    <property type="match status" value="1"/>
</dbReference>
<dbReference type="SUPFAM" id="SSF53613">
    <property type="entry name" value="Ribokinase-like"/>
    <property type="match status" value="1"/>
</dbReference>
<evidence type="ECO:0000256" key="1">
    <source>
        <dbReference type="ARBA" id="ARBA00010688"/>
    </source>
</evidence>
<evidence type="ECO:0000256" key="3">
    <source>
        <dbReference type="ARBA" id="ARBA00022777"/>
    </source>
</evidence>
<keyword evidence="3 5" id="KW-0418">Kinase</keyword>
<evidence type="ECO:0000256" key="2">
    <source>
        <dbReference type="ARBA" id="ARBA00022679"/>
    </source>
</evidence>
<gene>
    <name evidence="5" type="ORF">SAMN03080601_03259</name>
</gene>
<keyword evidence="6" id="KW-1185">Reference proteome</keyword>
<accession>A0A1T5HTV0</accession>
<dbReference type="Proteomes" id="UP000191055">
    <property type="component" value="Unassembled WGS sequence"/>
</dbReference>
<reference evidence="5 6" key="1">
    <citation type="submission" date="2017-02" db="EMBL/GenBank/DDBJ databases">
        <authorList>
            <person name="Peterson S.W."/>
        </authorList>
    </citation>
    <scope>NUCLEOTIDE SEQUENCE [LARGE SCALE GENOMIC DNA]</scope>
    <source>
        <strain evidence="5 6">DSM 24412</strain>
    </source>
</reference>
<sequence>MQLLVWYDIYLIEIMGKVLGMGNALVDILMQLESDAVLNELSLPKGSMQLVDGETADKVLQALGNGKSSKASGGSAANTIHGLANLGIETGFLGKIGRDSWGDFFRKDMEFKNISPLLLESESDSGRAIALISPDSERTFATYLGAAVEMSAADIPTDIFQGYAYFHVEGYLVQNRDLIRQALVKARENGLKVSLDLASFNVVEDNLAFLREIVSDHVDILFANEEEARSFTGGLNNHEALDYMGKMAEITILKKGSEGSLIKHFDTVVKVGVVEANPIDTTGAGDLYAAGFLYGLIKSLPLEKCGQLGALLSASVIEVIGPKMDEERWAAIKSEIEHIIG</sequence>